<comment type="subcellular location">
    <subcellularLocation>
        <location evidence="1">Nucleus</location>
    </subcellularLocation>
</comment>
<evidence type="ECO:0000256" key="6">
    <source>
        <dbReference type="ARBA" id="ARBA00023242"/>
    </source>
</evidence>
<feature type="compositionally biased region" description="Polar residues" evidence="7">
    <location>
        <begin position="373"/>
        <end position="383"/>
    </location>
</feature>
<evidence type="ECO:0000256" key="4">
    <source>
        <dbReference type="ARBA" id="ARBA00022946"/>
    </source>
</evidence>
<dbReference type="InterPro" id="IPR003690">
    <property type="entry name" value="MTERF"/>
</dbReference>
<dbReference type="GO" id="GO:0005634">
    <property type="term" value="C:nucleus"/>
    <property type="evidence" value="ECO:0007669"/>
    <property type="project" value="UniProtKB-SubCell"/>
</dbReference>
<dbReference type="InterPro" id="IPR052416">
    <property type="entry name" value="GTF3C_component"/>
</dbReference>
<dbReference type="Pfam" id="PF02536">
    <property type="entry name" value="mTERF"/>
    <property type="match status" value="1"/>
</dbReference>
<sequence>MAAFPLSGPVFAHSAHRQTVSVLPSLRCWAGTNLKPGEQAIGVSKLFAFEGAPVRVSSLQAVSEQTAQEPDIRTVLEQVRSSSTTDAENRYREGSEYLRSLGFNSSADILRILDVAMNPNSLYSPYADKRRSYNSSARPLSVERDMKPVVAFMEAYGMAKQGIKQVISEHPPVLCYSLEERLKPLFDYLKEIGIEQPGKTIQWHECGGIAAKCPLPSAALSGITGLLSKLLCPFSFRDSPTAPGGRQSAAQLNRISPQQDPARELSSLVFTGISFEDLLQLELPHDLKVLSPCHLGVLHHLDGHHSGKVELEALMEFTSMARNHAYQAQGSHEGSSSFVAWMERILEQSDLAHQQDSARASRLRMPSLPAAKTDSQSRTTNGPDSAADGPTAEASLQTESGLASDASFGAAGNMDTQSDPQPTSRSDTSHGFQHWRQDCFRVDTVMALHGLLQAEVLQGISPQAFYELLQCASMTKRKLLDDLCSIPVRLDPSNPDDCTCLPAFGAVSLADCKVGKRQYIKDCLYFVGGRLWAVDWLSATEKPKPEVKDAHAQRGHTEYVAVSAHSESHRENIVGSTCNGPGLLQIVALDCSSPDEQGLEALPRLSSAIRHQGALAWDVKWCLHPNPPFAVHAPRLGLLAAALGNGQLVVYDVPCPPSEHQQADVANKHAASTSRPASPTSDPCICDLQPLACSDAICSQPSGPSLPSCLDWLPTWPHDLLVVGCWDGTVIIYRLNRRDAAGAASLELLQHFAASQQAQRAVSWLPAEVASANSTFDQTHRHVFAACGHSGYLQLWDARDTCRPIIQFSIGNNWLLDFAWNTRQLGLILAQDQRFIEFFHLRPEHSWASDKKTLTRLVALRPAQTFPSAIWSVHACNMCGLMAYGTSDGLTILGPLYFPYDNRARPPHHAISGLQHDGEALSLADDDSLRRNSSVYKAAQESQQQRQQLTSLPLLVAGLAAAGLIGASGAEAKVKFQQPDKPARQLFQRDPTAPKPPKVENPVKDDGGGFKLPSFSAPSFSAPSFSAPSLPGLPNLPSGPKDAPGGLDARTIALPGAVIGIAGLGFALTKLDPGFSKVLYETVIKDSNSSGAGAGYEEVLKNGADSIGKSLNRGSGTKRIKPSKGQKPGQAGKGGKSPGGILGGLLGKK</sequence>
<evidence type="ECO:0000256" key="7">
    <source>
        <dbReference type="SAM" id="MobiDB-lite"/>
    </source>
</evidence>
<organism evidence="8 9">
    <name type="scientific">Apatococcus fuscideae</name>
    <dbReference type="NCBI Taxonomy" id="2026836"/>
    <lineage>
        <taxon>Eukaryota</taxon>
        <taxon>Viridiplantae</taxon>
        <taxon>Chlorophyta</taxon>
        <taxon>core chlorophytes</taxon>
        <taxon>Trebouxiophyceae</taxon>
        <taxon>Chlorellales</taxon>
        <taxon>Chlorellaceae</taxon>
        <taxon>Apatococcus</taxon>
    </lineage>
</organism>
<dbReference type="InterPro" id="IPR038538">
    <property type="entry name" value="MTERF_sf"/>
</dbReference>
<keyword evidence="3" id="KW-0806">Transcription termination</keyword>
<dbReference type="Proteomes" id="UP001485043">
    <property type="component" value="Unassembled WGS sequence"/>
</dbReference>
<evidence type="ECO:0000256" key="1">
    <source>
        <dbReference type="ARBA" id="ARBA00004123"/>
    </source>
</evidence>
<evidence type="ECO:0000256" key="2">
    <source>
        <dbReference type="ARBA" id="ARBA00007692"/>
    </source>
</evidence>
<evidence type="ECO:0000313" key="9">
    <source>
        <dbReference type="Proteomes" id="UP001485043"/>
    </source>
</evidence>
<dbReference type="EMBL" id="JALJOV010001155">
    <property type="protein sequence ID" value="KAK9853120.1"/>
    <property type="molecule type" value="Genomic_DNA"/>
</dbReference>
<protein>
    <submittedName>
        <fullName evidence="8">Uncharacterized protein</fullName>
    </submittedName>
</protein>
<dbReference type="SUPFAM" id="SSF50978">
    <property type="entry name" value="WD40 repeat-like"/>
    <property type="match status" value="1"/>
</dbReference>
<accession>A0AAW1SPL7</accession>
<dbReference type="PANTHER" id="PTHR15052:SF2">
    <property type="entry name" value="GENERAL TRANSCRIPTION FACTOR 3C POLYPEPTIDE 2"/>
    <property type="match status" value="1"/>
</dbReference>
<keyword evidence="6" id="KW-0539">Nucleus</keyword>
<dbReference type="Gene3D" id="2.130.10.10">
    <property type="entry name" value="YVTN repeat-like/Quinoprotein amine dehydrogenase"/>
    <property type="match status" value="1"/>
</dbReference>
<feature type="region of interest" description="Disordered" evidence="7">
    <location>
        <begin position="1107"/>
        <end position="1149"/>
    </location>
</feature>
<dbReference type="PANTHER" id="PTHR15052">
    <property type="entry name" value="RNA POLYMERASE III TRANSCRIPTION INITIATION FACTOR COMPLEX SUBUNIT"/>
    <property type="match status" value="1"/>
</dbReference>
<evidence type="ECO:0000256" key="5">
    <source>
        <dbReference type="ARBA" id="ARBA00023163"/>
    </source>
</evidence>
<keyword evidence="9" id="KW-1185">Reference proteome</keyword>
<name>A0AAW1SPL7_9CHLO</name>
<dbReference type="GO" id="GO:0006383">
    <property type="term" value="P:transcription by RNA polymerase III"/>
    <property type="evidence" value="ECO:0007669"/>
    <property type="project" value="TreeGrafter"/>
</dbReference>
<feature type="region of interest" description="Disordered" evidence="7">
    <location>
        <begin position="352"/>
        <end position="430"/>
    </location>
</feature>
<dbReference type="GO" id="GO:0000127">
    <property type="term" value="C:transcription factor TFIIIC complex"/>
    <property type="evidence" value="ECO:0007669"/>
    <property type="project" value="TreeGrafter"/>
</dbReference>
<dbReference type="AlphaFoldDB" id="A0AAW1SPL7"/>
<feature type="region of interest" description="Disordered" evidence="7">
    <location>
        <begin position="975"/>
        <end position="1012"/>
    </location>
</feature>
<dbReference type="GO" id="GO:0006353">
    <property type="term" value="P:DNA-templated transcription termination"/>
    <property type="evidence" value="ECO:0007669"/>
    <property type="project" value="UniProtKB-KW"/>
</dbReference>
<feature type="compositionally biased region" description="Basic and acidic residues" evidence="7">
    <location>
        <begin position="997"/>
        <end position="1008"/>
    </location>
</feature>
<comment type="similarity">
    <text evidence="2">Belongs to the mTERF family.</text>
</comment>
<gene>
    <name evidence="8" type="ORF">WJX84_006425</name>
</gene>
<dbReference type="InterPro" id="IPR036322">
    <property type="entry name" value="WD40_repeat_dom_sf"/>
</dbReference>
<keyword evidence="3" id="KW-0805">Transcription regulation</keyword>
<dbReference type="GO" id="GO:0003676">
    <property type="term" value="F:nucleic acid binding"/>
    <property type="evidence" value="ECO:0007669"/>
    <property type="project" value="InterPro"/>
</dbReference>
<dbReference type="SMART" id="SM00733">
    <property type="entry name" value="Mterf"/>
    <property type="match status" value="2"/>
</dbReference>
<keyword evidence="5" id="KW-0804">Transcription</keyword>
<evidence type="ECO:0000313" key="8">
    <source>
        <dbReference type="EMBL" id="KAK9853120.1"/>
    </source>
</evidence>
<feature type="compositionally biased region" description="Gly residues" evidence="7">
    <location>
        <begin position="1131"/>
        <end position="1149"/>
    </location>
</feature>
<comment type="caution">
    <text evidence="8">The sequence shown here is derived from an EMBL/GenBank/DDBJ whole genome shotgun (WGS) entry which is preliminary data.</text>
</comment>
<proteinExistence type="inferred from homology"/>
<reference evidence="8 9" key="1">
    <citation type="journal article" date="2024" name="Nat. Commun.">
        <title>Phylogenomics reveals the evolutionary origins of lichenization in chlorophyte algae.</title>
        <authorList>
            <person name="Puginier C."/>
            <person name="Libourel C."/>
            <person name="Otte J."/>
            <person name="Skaloud P."/>
            <person name="Haon M."/>
            <person name="Grisel S."/>
            <person name="Petersen M."/>
            <person name="Berrin J.G."/>
            <person name="Delaux P.M."/>
            <person name="Dal Grande F."/>
            <person name="Keller J."/>
        </authorList>
    </citation>
    <scope>NUCLEOTIDE SEQUENCE [LARGE SCALE GENOMIC DNA]</scope>
    <source>
        <strain evidence="8 9">SAG 2523</strain>
    </source>
</reference>
<feature type="compositionally biased region" description="Polar residues" evidence="7">
    <location>
        <begin position="414"/>
        <end position="430"/>
    </location>
</feature>
<dbReference type="Gene3D" id="1.25.70.10">
    <property type="entry name" value="Transcription termination factor 3, mitochondrial"/>
    <property type="match status" value="1"/>
</dbReference>
<dbReference type="InterPro" id="IPR015943">
    <property type="entry name" value="WD40/YVTN_repeat-like_dom_sf"/>
</dbReference>
<evidence type="ECO:0000256" key="3">
    <source>
        <dbReference type="ARBA" id="ARBA00022472"/>
    </source>
</evidence>
<keyword evidence="4" id="KW-0809">Transit peptide</keyword>